<dbReference type="EMBL" id="ML986595">
    <property type="protein sequence ID" value="KAF2266887.1"/>
    <property type="molecule type" value="Genomic_DNA"/>
</dbReference>
<evidence type="ECO:0000256" key="2">
    <source>
        <dbReference type="SAM" id="SignalP"/>
    </source>
</evidence>
<protein>
    <submittedName>
        <fullName evidence="3">Uncharacterized protein</fullName>
    </submittedName>
</protein>
<comment type="caution">
    <text evidence="3">The sequence shown here is derived from an EMBL/GenBank/DDBJ whole genome shotgun (WGS) entry which is preliminary data.</text>
</comment>
<organism evidence="3 4">
    <name type="scientific">Lojkania enalia</name>
    <dbReference type="NCBI Taxonomy" id="147567"/>
    <lineage>
        <taxon>Eukaryota</taxon>
        <taxon>Fungi</taxon>
        <taxon>Dikarya</taxon>
        <taxon>Ascomycota</taxon>
        <taxon>Pezizomycotina</taxon>
        <taxon>Dothideomycetes</taxon>
        <taxon>Pleosporomycetidae</taxon>
        <taxon>Pleosporales</taxon>
        <taxon>Pleosporales incertae sedis</taxon>
        <taxon>Lojkania</taxon>
    </lineage>
</organism>
<evidence type="ECO:0000313" key="3">
    <source>
        <dbReference type="EMBL" id="KAF2266887.1"/>
    </source>
</evidence>
<feature type="region of interest" description="Disordered" evidence="1">
    <location>
        <begin position="49"/>
        <end position="102"/>
    </location>
</feature>
<evidence type="ECO:0000256" key="1">
    <source>
        <dbReference type="SAM" id="MobiDB-lite"/>
    </source>
</evidence>
<evidence type="ECO:0000313" key="4">
    <source>
        <dbReference type="Proteomes" id="UP000800093"/>
    </source>
</evidence>
<gene>
    <name evidence="3" type="ORF">CC78DRAFT_594690</name>
</gene>
<keyword evidence="2" id="KW-0732">Signal</keyword>
<proteinExistence type="predicted"/>
<dbReference type="AlphaFoldDB" id="A0A9P4KCU3"/>
<accession>A0A9P4KCU3</accession>
<feature type="compositionally biased region" description="Pro residues" evidence="1">
    <location>
        <begin position="78"/>
        <end position="92"/>
    </location>
</feature>
<dbReference type="OrthoDB" id="10582878at2759"/>
<reference evidence="4" key="1">
    <citation type="journal article" date="2020" name="Stud. Mycol.">
        <title>101 Dothideomycetes genomes: A test case for predicting lifestyles and emergence of pathogens.</title>
        <authorList>
            <person name="Haridas S."/>
            <person name="Albert R."/>
            <person name="Binder M."/>
            <person name="Bloem J."/>
            <person name="LaButti K."/>
            <person name="Salamov A."/>
            <person name="Andreopoulos B."/>
            <person name="Baker S."/>
            <person name="Barry K."/>
            <person name="Bills G."/>
            <person name="Bluhm B."/>
            <person name="Cannon C."/>
            <person name="Castanera R."/>
            <person name="Culley D."/>
            <person name="Daum C."/>
            <person name="Ezra D."/>
            <person name="Gonzalez J."/>
            <person name="Henrissat B."/>
            <person name="Kuo A."/>
            <person name="Liang C."/>
            <person name="Lipzen A."/>
            <person name="Lutzoni F."/>
            <person name="Magnuson J."/>
            <person name="Mondo S."/>
            <person name="Nolan M."/>
            <person name="Ohm R."/>
            <person name="Pangilinan J."/>
            <person name="Park H.-J."/>
            <person name="Ramirez L."/>
            <person name="Alfaro M."/>
            <person name="Sun H."/>
            <person name="Tritt A."/>
            <person name="Yoshinaga Y."/>
            <person name="Zwiers L.-H."/>
            <person name="Turgeon B."/>
            <person name="Goodwin S."/>
            <person name="Spatafora J."/>
            <person name="Crous P."/>
            <person name="Grigoriev I."/>
        </authorList>
    </citation>
    <scope>NUCLEOTIDE SEQUENCE [LARGE SCALE GENOMIC DNA]</scope>
    <source>
        <strain evidence="4">CBS 304.66</strain>
    </source>
</reference>
<feature type="compositionally biased region" description="Basic and acidic residues" evidence="1">
    <location>
        <begin position="49"/>
        <end position="73"/>
    </location>
</feature>
<sequence length="380" mass="42505">MRYPLVKLLGLATLGSQLGVHARALSGQSNHVEDIAINKRAPVDFNHIDDNPLDKRTPVDFNHIDDNPLDKRVAAGGAPPPPPKPVPVPNKPTTPGKPASNRRPLAAKLARFREIFEVLSASDRSDIVKITKCRAKREVHLEDGLRETLDKRAGEDLTLDWDKWEEIFEAVDEELARTYTGTFKLYVFGGISGLSLGARGPGGKTGDADYVMERPPDSDPKPEHVDALKKAIEKVANRYKGKVDPKFMNDDVAESIEGSGFQYIAQNSHAEAFSGLRMTIMHAPWGMQLVMKMTKISDMRKWDSEYKEKDLQDAKAFLKETRTVLGGAKINREQLIHWGKERQLFEEDTKEVVAGSIKLIDPDLIEFEQDVKDWIADQGC</sequence>
<feature type="chain" id="PRO_5040370204" evidence="2">
    <location>
        <begin position="23"/>
        <end position="380"/>
    </location>
</feature>
<keyword evidence="4" id="KW-1185">Reference proteome</keyword>
<dbReference type="Proteomes" id="UP000800093">
    <property type="component" value="Unassembled WGS sequence"/>
</dbReference>
<name>A0A9P4KCU3_9PLEO</name>
<feature type="signal peptide" evidence="2">
    <location>
        <begin position="1"/>
        <end position="22"/>
    </location>
</feature>